<evidence type="ECO:0000313" key="1">
    <source>
        <dbReference type="EMBL" id="OGL81499.1"/>
    </source>
</evidence>
<dbReference type="Proteomes" id="UP000176897">
    <property type="component" value="Unassembled WGS sequence"/>
</dbReference>
<reference evidence="1 2" key="1">
    <citation type="journal article" date="2016" name="Nat. Commun.">
        <title>Thousands of microbial genomes shed light on interconnected biogeochemical processes in an aquifer system.</title>
        <authorList>
            <person name="Anantharaman K."/>
            <person name="Brown C.T."/>
            <person name="Hug L.A."/>
            <person name="Sharon I."/>
            <person name="Castelle C.J."/>
            <person name="Probst A.J."/>
            <person name="Thomas B.C."/>
            <person name="Singh A."/>
            <person name="Wilkins M.J."/>
            <person name="Karaoz U."/>
            <person name="Brodie E.L."/>
            <person name="Williams K.H."/>
            <person name="Hubbard S.S."/>
            <person name="Banfield J.F."/>
        </authorList>
    </citation>
    <scope>NUCLEOTIDE SEQUENCE [LARGE SCALE GENOMIC DNA]</scope>
</reference>
<comment type="caution">
    <text evidence="1">The sequence shown here is derived from an EMBL/GenBank/DDBJ whole genome shotgun (WGS) entry which is preliminary data.</text>
</comment>
<proteinExistence type="predicted"/>
<organism evidence="1 2">
    <name type="scientific">Candidatus Uhrbacteria bacterium RIFCSPLOWO2_01_FULL_47_24</name>
    <dbReference type="NCBI Taxonomy" id="1802401"/>
    <lineage>
        <taxon>Bacteria</taxon>
        <taxon>Candidatus Uhriibacteriota</taxon>
    </lineage>
</organism>
<dbReference type="EMBL" id="MGEJ01000005">
    <property type="protein sequence ID" value="OGL81499.1"/>
    <property type="molecule type" value="Genomic_DNA"/>
</dbReference>
<evidence type="ECO:0000313" key="2">
    <source>
        <dbReference type="Proteomes" id="UP000176897"/>
    </source>
</evidence>
<accession>A0A1F7UTB7</accession>
<sequence>MNTCPRCGEDLLAITRNGIQQFVCSGECGYVQLVDDLATELESALEVVFADLLTEADAALASFTE</sequence>
<evidence type="ECO:0008006" key="3">
    <source>
        <dbReference type="Google" id="ProtNLM"/>
    </source>
</evidence>
<dbReference type="AlphaFoldDB" id="A0A1F7UTB7"/>
<name>A0A1F7UTB7_9BACT</name>
<protein>
    <recommendedName>
        <fullName evidence="3">Transcription factor zinc-finger domain-containing protein</fullName>
    </recommendedName>
</protein>
<gene>
    <name evidence="1" type="ORF">A3B21_03975</name>
</gene>